<sequence length="84" mass="9763">FDGICLASQMYFNSNMLINEQYSQYLLSNGFSNEIDEWFAQMIEAYQQGDESISAFSMLIVSIFNQCGYKVKLAKNMKKFEQQT</sequence>
<accession>A0A146K7A1</accession>
<reference evidence="1" key="1">
    <citation type="submission" date="2015-07" db="EMBL/GenBank/DDBJ databases">
        <title>Adaptation to a free-living lifestyle via gene acquisitions in the diplomonad Trepomonas sp. PC1.</title>
        <authorList>
            <person name="Xu F."/>
            <person name="Jerlstrom-Hultqvist J."/>
            <person name="Kolisko M."/>
            <person name="Simpson A.G.B."/>
            <person name="Roger A.J."/>
            <person name="Svard S.G."/>
            <person name="Andersson J.O."/>
        </authorList>
    </citation>
    <scope>NUCLEOTIDE SEQUENCE</scope>
    <source>
        <strain evidence="1">PC1</strain>
    </source>
</reference>
<evidence type="ECO:0000313" key="1">
    <source>
        <dbReference type="EMBL" id="JAP92278.1"/>
    </source>
</evidence>
<feature type="non-terminal residue" evidence="1">
    <location>
        <position position="1"/>
    </location>
</feature>
<organism evidence="1">
    <name type="scientific">Trepomonas sp. PC1</name>
    <dbReference type="NCBI Taxonomy" id="1076344"/>
    <lineage>
        <taxon>Eukaryota</taxon>
        <taxon>Metamonada</taxon>
        <taxon>Diplomonadida</taxon>
        <taxon>Hexamitidae</taxon>
        <taxon>Hexamitinae</taxon>
        <taxon>Trepomonas</taxon>
    </lineage>
</organism>
<dbReference type="AlphaFoldDB" id="A0A146K7A1"/>
<gene>
    <name evidence="1" type="ORF">TPC1_15836</name>
</gene>
<protein>
    <submittedName>
        <fullName evidence="1">Uncharacterized protein</fullName>
    </submittedName>
</protein>
<feature type="non-terminal residue" evidence="1">
    <location>
        <position position="84"/>
    </location>
</feature>
<name>A0A146K7A1_9EUKA</name>
<proteinExistence type="predicted"/>
<dbReference type="EMBL" id="GDID01004328">
    <property type="protein sequence ID" value="JAP92278.1"/>
    <property type="molecule type" value="Transcribed_RNA"/>
</dbReference>